<dbReference type="InterPro" id="IPR001098">
    <property type="entry name" value="DNA-dir_DNA_pol_A_palm_dom"/>
</dbReference>
<evidence type="ECO:0000256" key="2">
    <source>
        <dbReference type="ARBA" id="ARBA00022679"/>
    </source>
</evidence>
<dbReference type="WBParaSite" id="MBELARI_LOCUS11074">
    <property type="protein sequence ID" value="MBELARI_LOCUS11074"/>
    <property type="gene ID" value="MBELARI_LOCUS11074"/>
</dbReference>
<dbReference type="PANTHER" id="PTHR10133:SF62">
    <property type="entry name" value="DNA POLYMERASE THETA"/>
    <property type="match status" value="1"/>
</dbReference>
<keyword evidence="2" id="KW-0808">Transferase</keyword>
<evidence type="ECO:0000256" key="6">
    <source>
        <dbReference type="SAM" id="MobiDB-lite"/>
    </source>
</evidence>
<dbReference type="PRINTS" id="PR00868">
    <property type="entry name" value="DNAPOLI"/>
</dbReference>
<dbReference type="SUPFAM" id="SSF158702">
    <property type="entry name" value="Sec63 N-terminal domain-like"/>
    <property type="match status" value="1"/>
</dbReference>
<dbReference type="Pfam" id="PF00476">
    <property type="entry name" value="DNA_pol_A"/>
    <property type="match status" value="1"/>
</dbReference>
<evidence type="ECO:0000256" key="5">
    <source>
        <dbReference type="ARBA" id="ARBA00049244"/>
    </source>
</evidence>
<dbReference type="Gene3D" id="1.10.150.20">
    <property type="entry name" value="5' to 3' exonuclease, C-terminal subdomain"/>
    <property type="match status" value="1"/>
</dbReference>
<dbReference type="Pfam" id="PF21099">
    <property type="entry name" value="POLQ_helical"/>
    <property type="match status" value="1"/>
</dbReference>
<dbReference type="EC" id="2.7.7.7" evidence="1"/>
<evidence type="ECO:0000256" key="1">
    <source>
        <dbReference type="ARBA" id="ARBA00012417"/>
    </source>
</evidence>
<evidence type="ECO:0000256" key="3">
    <source>
        <dbReference type="ARBA" id="ARBA00022695"/>
    </source>
</evidence>
<dbReference type="InterPro" id="IPR019760">
    <property type="entry name" value="DNA-dir_DNA_pol_A_CS"/>
</dbReference>
<keyword evidence="8" id="KW-1185">Reference proteome</keyword>
<evidence type="ECO:0000313" key="9">
    <source>
        <dbReference type="WBParaSite" id="MBELARI_LOCUS11074"/>
    </source>
</evidence>
<dbReference type="SMART" id="SM00482">
    <property type="entry name" value="POLAc"/>
    <property type="match status" value="1"/>
</dbReference>
<dbReference type="Gene3D" id="3.30.70.370">
    <property type="match status" value="1"/>
</dbReference>
<accession>A0AAF3EAW7</accession>
<evidence type="ECO:0000313" key="8">
    <source>
        <dbReference type="Proteomes" id="UP000887575"/>
    </source>
</evidence>
<feature type="region of interest" description="Disordered" evidence="6">
    <location>
        <begin position="503"/>
        <end position="522"/>
    </location>
</feature>
<dbReference type="InterPro" id="IPR048960">
    <property type="entry name" value="POLQ-like_helical"/>
</dbReference>
<dbReference type="GO" id="GO:0003677">
    <property type="term" value="F:DNA binding"/>
    <property type="evidence" value="ECO:0007669"/>
    <property type="project" value="InterPro"/>
</dbReference>
<reference evidence="9" key="1">
    <citation type="submission" date="2024-02" db="UniProtKB">
        <authorList>
            <consortium name="WormBaseParasite"/>
        </authorList>
    </citation>
    <scope>IDENTIFICATION</scope>
</reference>
<dbReference type="GO" id="GO:0097681">
    <property type="term" value="P:double-strand break repair via alternative nonhomologous end joining"/>
    <property type="evidence" value="ECO:0007669"/>
    <property type="project" value="TreeGrafter"/>
</dbReference>
<dbReference type="Gene3D" id="1.10.3380.20">
    <property type="match status" value="1"/>
</dbReference>
<dbReference type="GO" id="GO:0006261">
    <property type="term" value="P:DNA-templated DNA replication"/>
    <property type="evidence" value="ECO:0007669"/>
    <property type="project" value="InterPro"/>
</dbReference>
<feature type="domain" description="DNA-directed DNA polymerase family A palm" evidence="7">
    <location>
        <begin position="1101"/>
        <end position="1300"/>
    </location>
</feature>
<protein>
    <recommendedName>
        <fullName evidence="1">DNA-directed DNA polymerase</fullName>
        <ecNumber evidence="1">2.7.7.7</ecNumber>
    </recommendedName>
</protein>
<evidence type="ECO:0000259" key="7">
    <source>
        <dbReference type="SMART" id="SM00482"/>
    </source>
</evidence>
<sequence>METVCFSGESILSIRRSDVGRVRQLISQNENFVYDMPRDPGKLVLEAICSKLCRCMSDITSLLCKLLNTPLRTANKVIDDLVQLQFVSRRVNDDQTIELEPTQLGAAALASSLPPDAALQVFSDLERAQKALCLNTELHMLYLVTPLNLGIWASADWNRLHKIYTALGDDLIRVSRVVGVNEGTILAYINGSGRCEQKKIVHERFFSALALFEVINEAPIAEVAIKFGITRGALQTLQQQSATYAAMVVAFCARLGWVYLKALLEGFASRLAFGVRRELTELVRLEGIDGARARAFHVAGITSISRLANADSKDITSVLTSVVPFENSTERNGLGEWLFGGGLMRLEEAVTLLMERANQIVTDQIRELGLLPESQIREIKTRGEKRMLAQQNQISQAVADAIQIATQCPKPINDSMEFEWDDQKNLEGNEKENTFNIAPNASISAYSVERAQKERISKFENTEAEKDEEENYSMNDASNLSVNENSSSFDLFSQSVANLTIDEDQGKRIQDNSYSPYDPKRRSFTPKIEGNLLSEIRQTQLALLGETEDLETTLNQVKWRGDLFVVNQERPDQSLISVYANEHMGEDNLVDSFELSFDTIFKASKKNRRSTPKNREVLRRSLLLKQLPQAKSRCSLNKSNDETFISTRSNLSSNHNGAADERELNDSCDLFASSFSTIDSPRNNLEAQKPVKRVFNKMGLPHSPSTSSPVAKISKTAKIIEPKAESEDDLILKNCLTIEKPKIEDVCSSIEKWRKFSNGSQSWRECGLAYAYKQSGEGEVITGVALCPGKENILWISLSDDDFIGNADEELLAPTYTQLDSITVKERISVLSCILRTCPRIFVFNLMRITKAALHTGHQLQIENPLDVAYAAYLSKSRSEDETFQFAQLVKTYARTLFPILNFNNYLKSSIRIFSAFQALVLGGFFCKFQKEAILLHNKTCFTLEMKALAAGSRLTARGIYFDKALCKEKLPQLRNRLEYISKRCNEYAGRSIDVESPREIAKLLFDTLQIPYPGKKTKRGERSTSGEILKKIIEKHPVPGLIMEHRRICSSIAMHMRPIMNNIPSSSTVHPSYDFLTLTGRMLTNHPSVQTVTKEKLFEDFGMRDLFKARPDYILVSADYSQLEFRILAHMSQETTLCEAFRDRNKDIFNEMGMEMGYSRNEVKVLCYGIIYGMGADALSEKLSCTKDAAQKLINAFFSNYKKISAYIRDIKEKYANKQSDGKFVSTILGRKRYFNVQKGTQTEIAKDQRQSINFTIQGTASEVLKKALLALEEKLKDIHGHVILTIHDEVICEVPINAKERAHKIIRDCLENSLILTIPLAVKTAEGFAWGKLS</sequence>
<comment type="catalytic activity">
    <reaction evidence="5">
        <text>DNA(n) + a 2'-deoxyribonucleoside 5'-triphosphate = DNA(n+1) + diphosphate</text>
        <dbReference type="Rhea" id="RHEA:22508"/>
        <dbReference type="Rhea" id="RHEA-COMP:17339"/>
        <dbReference type="Rhea" id="RHEA-COMP:17340"/>
        <dbReference type="ChEBI" id="CHEBI:33019"/>
        <dbReference type="ChEBI" id="CHEBI:61560"/>
        <dbReference type="ChEBI" id="CHEBI:173112"/>
        <dbReference type="EC" id="2.7.7.7"/>
    </reaction>
</comment>
<dbReference type="Proteomes" id="UP000887575">
    <property type="component" value="Unassembled WGS sequence"/>
</dbReference>
<dbReference type="GO" id="GO:0003887">
    <property type="term" value="F:DNA-directed DNA polymerase activity"/>
    <property type="evidence" value="ECO:0007669"/>
    <property type="project" value="UniProtKB-KW"/>
</dbReference>
<keyword evidence="3" id="KW-0548">Nucleotidyltransferase</keyword>
<dbReference type="InterPro" id="IPR043502">
    <property type="entry name" value="DNA/RNA_pol_sf"/>
</dbReference>
<dbReference type="SUPFAM" id="SSF56672">
    <property type="entry name" value="DNA/RNA polymerases"/>
    <property type="match status" value="1"/>
</dbReference>
<keyword evidence="4" id="KW-0239">DNA-directed DNA polymerase</keyword>
<dbReference type="InterPro" id="IPR002298">
    <property type="entry name" value="DNA_polymerase_A"/>
</dbReference>
<dbReference type="PANTHER" id="PTHR10133">
    <property type="entry name" value="DNA POLYMERASE I"/>
    <property type="match status" value="1"/>
</dbReference>
<proteinExistence type="predicted"/>
<name>A0AAF3EAW7_9BILA</name>
<dbReference type="Gene3D" id="1.20.1060.10">
    <property type="entry name" value="Taq DNA Polymerase, Chain T, domain 4"/>
    <property type="match status" value="1"/>
</dbReference>
<dbReference type="PROSITE" id="PS00447">
    <property type="entry name" value="DNA_POLYMERASE_A"/>
    <property type="match status" value="1"/>
</dbReference>
<organism evidence="8 9">
    <name type="scientific">Mesorhabditis belari</name>
    <dbReference type="NCBI Taxonomy" id="2138241"/>
    <lineage>
        <taxon>Eukaryota</taxon>
        <taxon>Metazoa</taxon>
        <taxon>Ecdysozoa</taxon>
        <taxon>Nematoda</taxon>
        <taxon>Chromadorea</taxon>
        <taxon>Rhabditida</taxon>
        <taxon>Rhabditina</taxon>
        <taxon>Rhabditomorpha</taxon>
        <taxon>Rhabditoidea</taxon>
        <taxon>Rhabditidae</taxon>
        <taxon>Mesorhabditinae</taxon>
        <taxon>Mesorhabditis</taxon>
    </lineage>
</organism>
<evidence type="ECO:0000256" key="4">
    <source>
        <dbReference type="ARBA" id="ARBA00022932"/>
    </source>
</evidence>